<dbReference type="GO" id="GO:0009306">
    <property type="term" value="P:protein secretion"/>
    <property type="evidence" value="ECO:0007669"/>
    <property type="project" value="InterPro"/>
</dbReference>
<dbReference type="STRING" id="714315.GCA_000516535_01681"/>
<proteinExistence type="predicted"/>
<comment type="subcellular location">
    <subcellularLocation>
        <location evidence="1">Membrane</location>
    </subcellularLocation>
</comment>
<evidence type="ECO:0000313" key="10">
    <source>
        <dbReference type="Proteomes" id="UP000321606"/>
    </source>
</evidence>
<accession>A0A510JBP0</accession>
<evidence type="ECO:0000256" key="2">
    <source>
        <dbReference type="ARBA" id="ARBA00022448"/>
    </source>
</evidence>
<dbReference type="GO" id="GO:0006886">
    <property type="term" value="P:intracellular protein transport"/>
    <property type="evidence" value="ECO:0007669"/>
    <property type="project" value="InterPro"/>
</dbReference>
<gene>
    <name evidence="9" type="primary">secE</name>
    <name evidence="9" type="ORF">JCM16774_1674</name>
</gene>
<evidence type="ECO:0000256" key="3">
    <source>
        <dbReference type="ARBA" id="ARBA00022475"/>
    </source>
</evidence>
<keyword evidence="7" id="KW-0811">Translocation</keyword>
<dbReference type="GO" id="GO:0043952">
    <property type="term" value="P:protein transport by the Sec complex"/>
    <property type="evidence" value="ECO:0007669"/>
    <property type="project" value="TreeGrafter"/>
</dbReference>
<dbReference type="RefSeq" id="WP_026737947.1">
    <property type="nucleotide sequence ID" value="NZ_AP019822.1"/>
</dbReference>
<dbReference type="PANTHER" id="PTHR33910">
    <property type="entry name" value="PROTEIN TRANSLOCASE SUBUNIT SECE"/>
    <property type="match status" value="1"/>
</dbReference>
<dbReference type="PANTHER" id="PTHR33910:SF1">
    <property type="entry name" value="PROTEIN TRANSLOCASE SUBUNIT SECE"/>
    <property type="match status" value="1"/>
</dbReference>
<name>A0A510JBP0_9FUSO</name>
<keyword evidence="8" id="KW-0472">Membrane</keyword>
<evidence type="ECO:0000256" key="6">
    <source>
        <dbReference type="ARBA" id="ARBA00022989"/>
    </source>
</evidence>
<protein>
    <submittedName>
        <fullName evidence="9">Preprotein translocase, SecE subunit</fullName>
    </submittedName>
</protein>
<evidence type="ECO:0000256" key="4">
    <source>
        <dbReference type="ARBA" id="ARBA00022692"/>
    </source>
</evidence>
<dbReference type="InterPro" id="IPR001901">
    <property type="entry name" value="Translocase_SecE/Sec61-g"/>
</dbReference>
<evidence type="ECO:0000256" key="1">
    <source>
        <dbReference type="ARBA" id="ARBA00004370"/>
    </source>
</evidence>
<keyword evidence="6" id="KW-1133">Transmembrane helix</keyword>
<dbReference type="Pfam" id="PF00584">
    <property type="entry name" value="SecE"/>
    <property type="match status" value="1"/>
</dbReference>
<dbReference type="Gene3D" id="1.20.5.1030">
    <property type="entry name" value="Preprotein translocase secy subunit"/>
    <property type="match status" value="1"/>
</dbReference>
<dbReference type="EMBL" id="AP019822">
    <property type="protein sequence ID" value="BBM36730.1"/>
    <property type="molecule type" value="Genomic_DNA"/>
</dbReference>
<dbReference type="NCBIfam" id="TIGR00964">
    <property type="entry name" value="secE_bact"/>
    <property type="match status" value="1"/>
</dbReference>
<dbReference type="InterPro" id="IPR038379">
    <property type="entry name" value="SecE_sf"/>
</dbReference>
<keyword evidence="3" id="KW-1003">Cell membrane</keyword>
<reference evidence="9 10" key="1">
    <citation type="submission" date="2019-07" db="EMBL/GenBank/DDBJ databases">
        <title>Complete Genome Sequence of Leptotrichia goodfellowii Strain JCM 16774.</title>
        <authorList>
            <person name="Watanabe S."/>
            <person name="Cui L."/>
        </authorList>
    </citation>
    <scope>NUCLEOTIDE SEQUENCE [LARGE SCALE GENOMIC DNA]</scope>
    <source>
        <strain evidence="9 10">JCM16774</strain>
    </source>
</reference>
<dbReference type="AlphaFoldDB" id="A0A510JBP0"/>
<organism evidence="9 10">
    <name type="scientific">Pseudoleptotrichia goodfellowii</name>
    <dbReference type="NCBI Taxonomy" id="157692"/>
    <lineage>
        <taxon>Bacteria</taxon>
        <taxon>Fusobacteriati</taxon>
        <taxon>Fusobacteriota</taxon>
        <taxon>Fusobacteriia</taxon>
        <taxon>Fusobacteriales</taxon>
        <taxon>Leptotrichiaceae</taxon>
        <taxon>Pseudoleptotrichia</taxon>
    </lineage>
</organism>
<keyword evidence="5" id="KW-0653">Protein transport</keyword>
<dbReference type="GO" id="GO:0006605">
    <property type="term" value="P:protein targeting"/>
    <property type="evidence" value="ECO:0007669"/>
    <property type="project" value="InterPro"/>
</dbReference>
<evidence type="ECO:0000256" key="7">
    <source>
        <dbReference type="ARBA" id="ARBA00023010"/>
    </source>
</evidence>
<dbReference type="GO" id="GO:0005886">
    <property type="term" value="C:plasma membrane"/>
    <property type="evidence" value="ECO:0007669"/>
    <property type="project" value="TreeGrafter"/>
</dbReference>
<sequence length="71" mass="8366">MSKFNVSDAIKNMIDEYKKIYWPNRSEVFHVTIIVLLITLFIALYILVFDNVFDLLLNRLTQILKSFLGGR</sequence>
<keyword evidence="4" id="KW-0812">Transmembrane</keyword>
<evidence type="ECO:0000256" key="5">
    <source>
        <dbReference type="ARBA" id="ARBA00022927"/>
    </source>
</evidence>
<dbReference type="Proteomes" id="UP000321606">
    <property type="component" value="Chromosome"/>
</dbReference>
<dbReference type="InterPro" id="IPR005807">
    <property type="entry name" value="SecE_bac"/>
</dbReference>
<keyword evidence="2" id="KW-0813">Transport</keyword>
<evidence type="ECO:0000256" key="8">
    <source>
        <dbReference type="ARBA" id="ARBA00023136"/>
    </source>
</evidence>
<dbReference type="OrthoDB" id="88929at2"/>
<evidence type="ECO:0000313" key="9">
    <source>
        <dbReference type="EMBL" id="BBM36730.1"/>
    </source>
</evidence>
<dbReference type="GO" id="GO:0008320">
    <property type="term" value="F:protein transmembrane transporter activity"/>
    <property type="evidence" value="ECO:0007669"/>
    <property type="project" value="InterPro"/>
</dbReference>
<dbReference type="KEGG" id="lgo:JCM16774_1674"/>